<protein>
    <submittedName>
        <fullName evidence="1">Uncharacterized protein</fullName>
    </submittedName>
</protein>
<evidence type="ECO:0000313" key="1">
    <source>
        <dbReference type="EMBL" id="POB41905.1"/>
    </source>
</evidence>
<name>A0A2S3QVM5_VIBVL</name>
<gene>
    <name evidence="1" type="ORF">CRN52_23230</name>
</gene>
<sequence>MIEFKSLEKTPECARDKTHHYCDYIELITLCSDEDGISNSDIYDRFQEDGKISSIGTEDGAESNESWVAEIGNWFVELEVRSRSYGNCYPFEFKDSRFVLRADLDDYHLMYLGLLLCSSLRYISNSSVLSSAFEYASLCAMERYLPEVAEVHIFGVSSGNCGKYVGSLENKIRLLSDDIKYPISSRPNVFRTGDNGDGGIDIIAWVPFLDDVNLDKKLFFVGQSAATMEWAKKQHSVERIKSYLDIEHTLLNCLYVPFDMRDNDRNICEWTLVTTDVLFDRHRMLKLLKPVELFSGSLGGNFKDLILSAVDFEESYF</sequence>
<evidence type="ECO:0000313" key="2">
    <source>
        <dbReference type="Proteomes" id="UP000237466"/>
    </source>
</evidence>
<proteinExistence type="predicted"/>
<accession>A0A2S3QVM5</accession>
<comment type="caution">
    <text evidence="1">The sequence shown here is derived from an EMBL/GenBank/DDBJ whole genome shotgun (WGS) entry which is preliminary data.</text>
</comment>
<dbReference type="AlphaFoldDB" id="A0A2S3QVM5"/>
<reference evidence="1 2" key="1">
    <citation type="journal article" date="2018" name="Front. Microbiol.">
        <title>Phylogeny of Vibrio vulnificus from the Analysis of the Core-Genome: Implications for Intra-Species Taxonomy.</title>
        <authorList>
            <person name="Roig F.J."/>
            <person name="Gonzalez-Candelas F."/>
            <person name="Sanjuan E."/>
            <person name="Fouz B."/>
            <person name="Feil E.J."/>
            <person name="Llorens C."/>
            <person name="Baker-Austin C."/>
            <person name="Oliver J.D."/>
            <person name="Danin-Poleg Y."/>
            <person name="Gibas C.J."/>
            <person name="Kashi Y."/>
            <person name="Gulig P.A."/>
            <person name="Morrison S.S."/>
            <person name="Amaro C."/>
        </authorList>
    </citation>
    <scope>NUCLEOTIDE SEQUENCE [LARGE SCALE GENOMIC DNA]</scope>
    <source>
        <strain evidence="1 2">CECT4608</strain>
    </source>
</reference>
<dbReference type="RefSeq" id="WP_103201255.1">
    <property type="nucleotide sequence ID" value="NZ_PDGH01000146.1"/>
</dbReference>
<organism evidence="1 2">
    <name type="scientific">Vibrio vulnificus</name>
    <dbReference type="NCBI Taxonomy" id="672"/>
    <lineage>
        <taxon>Bacteria</taxon>
        <taxon>Pseudomonadati</taxon>
        <taxon>Pseudomonadota</taxon>
        <taxon>Gammaproteobacteria</taxon>
        <taxon>Vibrionales</taxon>
        <taxon>Vibrionaceae</taxon>
        <taxon>Vibrio</taxon>
    </lineage>
</organism>
<dbReference type="Proteomes" id="UP000237466">
    <property type="component" value="Unassembled WGS sequence"/>
</dbReference>
<dbReference type="EMBL" id="PDGH01000146">
    <property type="protein sequence ID" value="POB41905.1"/>
    <property type="molecule type" value="Genomic_DNA"/>
</dbReference>